<evidence type="ECO:0000313" key="2">
    <source>
        <dbReference type="Proteomes" id="UP000660339"/>
    </source>
</evidence>
<keyword evidence="2" id="KW-1185">Reference proteome</keyword>
<proteinExistence type="predicted"/>
<name>A0A8J3PFT6_9ACTN</name>
<accession>A0A8J3PFT6</accession>
<organism evidence="1 2">
    <name type="scientific">Catellatospora methionotrophica</name>
    <dbReference type="NCBI Taxonomy" id="121620"/>
    <lineage>
        <taxon>Bacteria</taxon>
        <taxon>Bacillati</taxon>
        <taxon>Actinomycetota</taxon>
        <taxon>Actinomycetes</taxon>
        <taxon>Micromonosporales</taxon>
        <taxon>Micromonosporaceae</taxon>
        <taxon>Catellatospora</taxon>
    </lineage>
</organism>
<dbReference type="EMBL" id="BONJ01000018">
    <property type="protein sequence ID" value="GIG15019.1"/>
    <property type="molecule type" value="Genomic_DNA"/>
</dbReference>
<gene>
    <name evidence="1" type="ORF">Cme02nite_33510</name>
</gene>
<reference evidence="1" key="1">
    <citation type="submission" date="2021-01" db="EMBL/GenBank/DDBJ databases">
        <title>Whole genome shotgun sequence of Catellatospora methionotrophica NBRC 14553.</title>
        <authorList>
            <person name="Komaki H."/>
            <person name="Tamura T."/>
        </authorList>
    </citation>
    <scope>NUCLEOTIDE SEQUENCE</scope>
    <source>
        <strain evidence="1">NBRC 14553</strain>
    </source>
</reference>
<dbReference type="Proteomes" id="UP000660339">
    <property type="component" value="Unassembled WGS sequence"/>
</dbReference>
<sequence>MAEYSGAVETARKQVAAAHAVLAGHRPSLYGCCSCGRHLPCSVALACARSSAHHTGILALLRPAG</sequence>
<dbReference type="AlphaFoldDB" id="A0A8J3PFT6"/>
<dbReference type="RefSeq" id="WP_166379258.1">
    <property type="nucleotide sequence ID" value="NZ_BAAATT010000005.1"/>
</dbReference>
<evidence type="ECO:0000313" key="1">
    <source>
        <dbReference type="EMBL" id="GIG15019.1"/>
    </source>
</evidence>
<protein>
    <submittedName>
        <fullName evidence="1">Uncharacterized protein</fullName>
    </submittedName>
</protein>
<comment type="caution">
    <text evidence="1">The sequence shown here is derived from an EMBL/GenBank/DDBJ whole genome shotgun (WGS) entry which is preliminary data.</text>
</comment>